<dbReference type="GO" id="GO:0004252">
    <property type="term" value="F:serine-type endopeptidase activity"/>
    <property type="evidence" value="ECO:0007669"/>
    <property type="project" value="UniProtKB-UniRule"/>
</dbReference>
<name>A0A420HGW2_9PEZI</name>
<evidence type="ECO:0000256" key="2">
    <source>
        <dbReference type="ARBA" id="ARBA00022670"/>
    </source>
</evidence>
<dbReference type="PROSITE" id="PS51892">
    <property type="entry name" value="SUBTILASE"/>
    <property type="match status" value="1"/>
</dbReference>
<dbReference type="Proteomes" id="UP000286134">
    <property type="component" value="Unassembled WGS sequence"/>
</dbReference>
<dbReference type="PRINTS" id="PR00723">
    <property type="entry name" value="SUBTILISIN"/>
</dbReference>
<dbReference type="SUPFAM" id="SSF52743">
    <property type="entry name" value="Subtilisin-like"/>
    <property type="match status" value="1"/>
</dbReference>
<dbReference type="InterPro" id="IPR036852">
    <property type="entry name" value="Peptidase_S8/S53_dom_sf"/>
</dbReference>
<dbReference type="PROSITE" id="PS00138">
    <property type="entry name" value="SUBTILASE_SER"/>
    <property type="match status" value="1"/>
</dbReference>
<feature type="domain" description="Peptidase S8/S53" evidence="7">
    <location>
        <begin position="184"/>
        <end position="409"/>
    </location>
</feature>
<dbReference type="InterPro" id="IPR000209">
    <property type="entry name" value="Peptidase_S8/S53_dom"/>
</dbReference>
<feature type="active site" description="Charge relay system" evidence="5">
    <location>
        <position position="186"/>
    </location>
</feature>
<sequence length="434" mass="46575">MFKPYFRKKSYVIYISLFSFAYSMPYIFGNPSSSRVVKGLGIPISNSDVDPNDLIPNRYIVVYDKNATDDAVSAHQSTVIHEVKKRSLSKRALDGRPFSPMVHIMKVQNWRAMCLDAEDSMIVDIGSRSEVAYIEADTKMQAFDFIAQDRAPLGLVRLSHEEVESDDTEYIFDDDAGEGTVGYVVDSGIRTTHKDYGGRAVMGANFVNQINTDENGHGSHVAGTMAGTFFGVAKKAQIVGIKVLDKDGSGTNALVLQGIQHVAADVKRRGLQGKAVMNISIGGAKSQALNSAVEAITRDGVVVVVAAGNSNKDAQNISPASANSAVTVGAIDAATDRRAKFSNFGQQIDIFAPGVKVESVGIKDDFDVKVLNGTSMASPHIAGLALYLISKEPELDTPQKVIARILEMARSTDATVGDNQPSTTKLIAYNGSGE</sequence>
<dbReference type="PANTHER" id="PTHR43806:SF11">
    <property type="entry name" value="CEREVISIN-RELATED"/>
    <property type="match status" value="1"/>
</dbReference>
<keyword evidence="6" id="KW-0472">Membrane</keyword>
<dbReference type="STRING" id="212602.A0A420HGW2"/>
<dbReference type="InterPro" id="IPR050131">
    <property type="entry name" value="Peptidase_S8_subtilisin-like"/>
</dbReference>
<comment type="similarity">
    <text evidence="1 5">Belongs to the peptidase S8 family.</text>
</comment>
<gene>
    <name evidence="8" type="ORF">OnM2_079032</name>
</gene>
<dbReference type="EMBL" id="MCFK01007968">
    <property type="protein sequence ID" value="RKF56686.1"/>
    <property type="molecule type" value="Genomic_DNA"/>
</dbReference>
<evidence type="ECO:0000259" key="7">
    <source>
        <dbReference type="Pfam" id="PF00082"/>
    </source>
</evidence>
<dbReference type="InterPro" id="IPR023828">
    <property type="entry name" value="Peptidase_S8_Ser-AS"/>
</dbReference>
<organism evidence="8 9">
    <name type="scientific">Erysiphe neolycopersici</name>
    <dbReference type="NCBI Taxonomy" id="212602"/>
    <lineage>
        <taxon>Eukaryota</taxon>
        <taxon>Fungi</taxon>
        <taxon>Dikarya</taxon>
        <taxon>Ascomycota</taxon>
        <taxon>Pezizomycotina</taxon>
        <taxon>Leotiomycetes</taxon>
        <taxon>Erysiphales</taxon>
        <taxon>Erysiphaceae</taxon>
        <taxon>Erysiphe</taxon>
    </lineage>
</organism>
<dbReference type="GO" id="GO:0006508">
    <property type="term" value="P:proteolysis"/>
    <property type="evidence" value="ECO:0007669"/>
    <property type="project" value="UniProtKB-KW"/>
</dbReference>
<evidence type="ECO:0000256" key="4">
    <source>
        <dbReference type="ARBA" id="ARBA00022825"/>
    </source>
</evidence>
<dbReference type="OrthoDB" id="206201at2759"/>
<feature type="active site" description="Charge relay system" evidence="5">
    <location>
        <position position="375"/>
    </location>
</feature>
<keyword evidence="2 5" id="KW-0645">Protease</keyword>
<evidence type="ECO:0000256" key="6">
    <source>
        <dbReference type="SAM" id="Phobius"/>
    </source>
</evidence>
<keyword evidence="6" id="KW-0812">Transmembrane</keyword>
<feature type="transmembrane region" description="Helical" evidence="6">
    <location>
        <begin position="12"/>
        <end position="28"/>
    </location>
</feature>
<evidence type="ECO:0000313" key="9">
    <source>
        <dbReference type="Proteomes" id="UP000286134"/>
    </source>
</evidence>
<dbReference type="AlphaFoldDB" id="A0A420HGW2"/>
<evidence type="ECO:0000256" key="1">
    <source>
        <dbReference type="ARBA" id="ARBA00011073"/>
    </source>
</evidence>
<dbReference type="InterPro" id="IPR034193">
    <property type="entry name" value="PCSK9_ProteinaseK-like"/>
</dbReference>
<dbReference type="Pfam" id="PF00082">
    <property type="entry name" value="Peptidase_S8"/>
    <property type="match status" value="1"/>
</dbReference>
<keyword evidence="4 5" id="KW-0720">Serine protease</keyword>
<evidence type="ECO:0000256" key="3">
    <source>
        <dbReference type="ARBA" id="ARBA00022801"/>
    </source>
</evidence>
<keyword evidence="3 5" id="KW-0378">Hydrolase</keyword>
<accession>A0A420HGW2</accession>
<proteinExistence type="inferred from homology"/>
<dbReference type="InterPro" id="IPR015500">
    <property type="entry name" value="Peptidase_S8_subtilisin-rel"/>
</dbReference>
<feature type="active site" description="Charge relay system" evidence="5">
    <location>
        <position position="217"/>
    </location>
</feature>
<evidence type="ECO:0000256" key="5">
    <source>
        <dbReference type="PROSITE-ProRule" id="PRU01240"/>
    </source>
</evidence>
<dbReference type="Gene3D" id="3.40.50.200">
    <property type="entry name" value="Peptidase S8/S53 domain"/>
    <property type="match status" value="1"/>
</dbReference>
<dbReference type="SUPFAM" id="SSF54897">
    <property type="entry name" value="Protease propeptides/inhibitors"/>
    <property type="match status" value="1"/>
</dbReference>
<dbReference type="FunFam" id="3.40.50.200:FF:000007">
    <property type="entry name" value="Subtilisin-like serine protease"/>
    <property type="match status" value="1"/>
</dbReference>
<protein>
    <submittedName>
        <fullName evidence="8">Subtilisin-like protease 2</fullName>
    </submittedName>
</protein>
<evidence type="ECO:0000313" key="8">
    <source>
        <dbReference type="EMBL" id="RKF56686.1"/>
    </source>
</evidence>
<reference evidence="8 9" key="1">
    <citation type="journal article" date="2018" name="BMC Genomics">
        <title>Comparative genome analyses reveal sequence features reflecting distinct modes of host-adaptation between dicot and monocot powdery mildew.</title>
        <authorList>
            <person name="Wu Y."/>
            <person name="Ma X."/>
            <person name="Pan Z."/>
            <person name="Kale S.D."/>
            <person name="Song Y."/>
            <person name="King H."/>
            <person name="Zhang Q."/>
            <person name="Presley C."/>
            <person name="Deng X."/>
            <person name="Wei C.I."/>
            <person name="Xiao S."/>
        </authorList>
    </citation>
    <scope>NUCLEOTIDE SEQUENCE [LARGE SCALE GENOMIC DNA]</scope>
    <source>
        <strain evidence="8">UMSG2</strain>
    </source>
</reference>
<comment type="caution">
    <text evidence="8">The sequence shown here is derived from an EMBL/GenBank/DDBJ whole genome shotgun (WGS) entry which is preliminary data.</text>
</comment>
<dbReference type="CDD" id="cd04077">
    <property type="entry name" value="Peptidases_S8_PCSK9_ProteinaseK_like"/>
    <property type="match status" value="1"/>
</dbReference>
<dbReference type="PANTHER" id="PTHR43806">
    <property type="entry name" value="PEPTIDASE S8"/>
    <property type="match status" value="1"/>
</dbReference>
<keyword evidence="6" id="KW-1133">Transmembrane helix</keyword>
<dbReference type="InterPro" id="IPR022398">
    <property type="entry name" value="Peptidase_S8_His-AS"/>
</dbReference>
<keyword evidence="9" id="KW-1185">Reference proteome</keyword>
<dbReference type="PROSITE" id="PS00137">
    <property type="entry name" value="SUBTILASE_HIS"/>
    <property type="match status" value="1"/>
</dbReference>